<dbReference type="EMBL" id="JAXOFX010000005">
    <property type="protein sequence ID" value="MDZ5472015.1"/>
    <property type="molecule type" value="Genomic_DNA"/>
</dbReference>
<sequence>MDLLKDIVLPSGYLDYSKIEKSEIVYKGTNGRNVERFYVSNSQSFIFKPLTNNSQLGKEIWIYDEVLPSLPPIYPRVFEKSISNVLNSNWIIFEDLGHLQHQFNGEIATKMSKFIADWHSNSNISIKEKDSKGPKPFIEDIVADLKVKRTEVLKSLPEHALFLDFVYSFLEHFEFSKKMVFSHGDLHLGNYCIVQDRLVVLDWEHAHYNIPFWDLYHLLDMSHPLFPKEVSQKLREHVLDEYLNKVNIIEFTQDKDAFKKEYYVFAAVFSIWMISLIQGDLNRNDEKWPKDQLKNQLAETTSSFEQCVEQLKKYC</sequence>
<dbReference type="InterPro" id="IPR011009">
    <property type="entry name" value="Kinase-like_dom_sf"/>
</dbReference>
<evidence type="ECO:0000259" key="1">
    <source>
        <dbReference type="Pfam" id="PF01636"/>
    </source>
</evidence>
<reference evidence="2 3" key="1">
    <citation type="submission" date="2023-11" db="EMBL/GenBank/DDBJ databases">
        <title>Bacillus jintuensis, isolated from a mudflat on the Beibu Gulf coast.</title>
        <authorList>
            <person name="Li M."/>
        </authorList>
    </citation>
    <scope>NUCLEOTIDE SEQUENCE [LARGE SCALE GENOMIC DNA]</scope>
    <source>
        <strain evidence="2 3">31A1R</strain>
    </source>
</reference>
<dbReference type="InterPro" id="IPR002575">
    <property type="entry name" value="Aminoglycoside_PTrfase"/>
</dbReference>
<dbReference type="Proteomes" id="UP001290455">
    <property type="component" value="Unassembled WGS sequence"/>
</dbReference>
<comment type="caution">
    <text evidence="2">The sequence shown here is derived from an EMBL/GenBank/DDBJ whole genome shotgun (WGS) entry which is preliminary data.</text>
</comment>
<protein>
    <submittedName>
        <fullName evidence="2">Phosphotransferase</fullName>
    </submittedName>
</protein>
<organism evidence="2 3">
    <name type="scientific">Robertmurraya mangrovi</name>
    <dbReference type="NCBI Taxonomy" id="3098077"/>
    <lineage>
        <taxon>Bacteria</taxon>
        <taxon>Bacillati</taxon>
        <taxon>Bacillota</taxon>
        <taxon>Bacilli</taxon>
        <taxon>Bacillales</taxon>
        <taxon>Bacillaceae</taxon>
        <taxon>Robertmurraya</taxon>
    </lineage>
</organism>
<dbReference type="RefSeq" id="WP_322446319.1">
    <property type="nucleotide sequence ID" value="NZ_JAXOFX010000005.1"/>
</dbReference>
<accession>A0ABU5IY39</accession>
<feature type="domain" description="Aminoglycoside phosphotransferase" evidence="1">
    <location>
        <begin position="98"/>
        <end position="233"/>
    </location>
</feature>
<keyword evidence="3" id="KW-1185">Reference proteome</keyword>
<dbReference type="Pfam" id="PF01636">
    <property type="entry name" value="APH"/>
    <property type="match status" value="1"/>
</dbReference>
<dbReference type="SUPFAM" id="SSF56112">
    <property type="entry name" value="Protein kinase-like (PK-like)"/>
    <property type="match status" value="1"/>
</dbReference>
<proteinExistence type="predicted"/>
<dbReference type="Gene3D" id="3.90.1200.10">
    <property type="match status" value="1"/>
</dbReference>
<gene>
    <name evidence="2" type="ORF">SM124_09680</name>
</gene>
<evidence type="ECO:0000313" key="2">
    <source>
        <dbReference type="EMBL" id="MDZ5472015.1"/>
    </source>
</evidence>
<evidence type="ECO:0000313" key="3">
    <source>
        <dbReference type="Proteomes" id="UP001290455"/>
    </source>
</evidence>
<name>A0ABU5IY39_9BACI</name>